<dbReference type="Proteomes" id="UP000325440">
    <property type="component" value="Unassembled WGS sequence"/>
</dbReference>
<name>A0A5E4M852_9HEMI</name>
<dbReference type="InterPro" id="IPR038606">
    <property type="entry name" value="To_sf"/>
</dbReference>
<dbReference type="GO" id="GO:0005615">
    <property type="term" value="C:extracellular space"/>
    <property type="evidence" value="ECO:0007669"/>
    <property type="project" value="TreeGrafter"/>
</dbReference>
<protein>
    <submittedName>
        <fullName evidence="4">Haemolymph juvenile hormone binding</fullName>
    </submittedName>
</protein>
<dbReference type="InterPro" id="IPR010562">
    <property type="entry name" value="Haemolymph_juvenile_hormone-bd"/>
</dbReference>
<evidence type="ECO:0000313" key="5">
    <source>
        <dbReference type="Proteomes" id="UP000325440"/>
    </source>
</evidence>
<dbReference type="SMART" id="SM00700">
    <property type="entry name" value="JHBP"/>
    <property type="match status" value="1"/>
</dbReference>
<dbReference type="Gene3D" id="3.15.10.30">
    <property type="entry name" value="Haemolymph juvenile hormone binding protein"/>
    <property type="match status" value="1"/>
</dbReference>
<dbReference type="AlphaFoldDB" id="A0A5E4M852"/>
<evidence type="ECO:0000313" key="4">
    <source>
        <dbReference type="EMBL" id="VVC25551.1"/>
    </source>
</evidence>
<sequence length="278" mass="31390">MYRYNPKSQKTAKPSEMASPRRNATITLLTTLYCLCCVFETARSSSTAVKLPKGFEKCKKNDPDVNLCLQRTLQAAIPHLAKGVPNLGLIPIDPLIISHLDINQGSTNGPVAIKLNFRDLHIHNIKSLKITSMKSNIDNYTFNLKGDFDESFVLEGMYNIQGKIIILPINGDGKSNLTLAGLKVSIDINGKPVTRKNEEYMELETLDLKFSTSRLYIQLDNLFNGDKALGNNMNMFLNQNWREILKELQPAFESALSMAFQSIARQFFHRVPFNKIFD</sequence>
<keyword evidence="1" id="KW-0732">Signal</keyword>
<reference evidence="4 5" key="1">
    <citation type="submission" date="2019-08" db="EMBL/GenBank/DDBJ databases">
        <authorList>
            <person name="Alioto T."/>
            <person name="Alioto T."/>
            <person name="Gomez Garrido J."/>
        </authorList>
    </citation>
    <scope>NUCLEOTIDE SEQUENCE [LARGE SCALE GENOMIC DNA]</scope>
</reference>
<keyword evidence="2" id="KW-0090">Biological rhythms</keyword>
<dbReference type="EMBL" id="CABPRJ010000015">
    <property type="protein sequence ID" value="VVC25551.1"/>
    <property type="molecule type" value="Genomic_DNA"/>
</dbReference>
<proteinExistence type="inferred from homology"/>
<dbReference type="OrthoDB" id="8186595at2759"/>
<accession>A0A5E4M852</accession>
<evidence type="ECO:0000256" key="2">
    <source>
        <dbReference type="ARBA" id="ARBA00023108"/>
    </source>
</evidence>
<dbReference type="PANTHER" id="PTHR11008">
    <property type="entry name" value="PROTEIN TAKEOUT-LIKE PROTEIN"/>
    <property type="match status" value="1"/>
</dbReference>
<dbReference type="GO" id="GO:0007623">
    <property type="term" value="P:circadian rhythm"/>
    <property type="evidence" value="ECO:0007669"/>
    <property type="project" value="UniProtKB-ARBA"/>
</dbReference>
<gene>
    <name evidence="4" type="ORF">CINCED_3A006228</name>
</gene>
<dbReference type="Pfam" id="PF06585">
    <property type="entry name" value="JHBP"/>
    <property type="match status" value="1"/>
</dbReference>
<comment type="similarity">
    <text evidence="3">Belongs to the TO family.</text>
</comment>
<dbReference type="PANTHER" id="PTHR11008:SF40">
    <property type="entry name" value="PROTEIN TAKEOUT"/>
    <property type="match status" value="1"/>
</dbReference>
<organism evidence="4 5">
    <name type="scientific">Cinara cedri</name>
    <dbReference type="NCBI Taxonomy" id="506608"/>
    <lineage>
        <taxon>Eukaryota</taxon>
        <taxon>Metazoa</taxon>
        <taxon>Ecdysozoa</taxon>
        <taxon>Arthropoda</taxon>
        <taxon>Hexapoda</taxon>
        <taxon>Insecta</taxon>
        <taxon>Pterygota</taxon>
        <taxon>Neoptera</taxon>
        <taxon>Paraneoptera</taxon>
        <taxon>Hemiptera</taxon>
        <taxon>Sternorrhyncha</taxon>
        <taxon>Aphidomorpha</taxon>
        <taxon>Aphidoidea</taxon>
        <taxon>Aphididae</taxon>
        <taxon>Lachninae</taxon>
        <taxon>Cinara</taxon>
    </lineage>
</organism>
<evidence type="ECO:0000256" key="3">
    <source>
        <dbReference type="ARBA" id="ARBA00060902"/>
    </source>
</evidence>
<evidence type="ECO:0000256" key="1">
    <source>
        <dbReference type="ARBA" id="ARBA00022729"/>
    </source>
</evidence>
<keyword evidence="5" id="KW-1185">Reference proteome</keyword>
<dbReference type="FunFam" id="3.15.10.30:FF:000001">
    <property type="entry name" value="Takeout-like protein 1"/>
    <property type="match status" value="1"/>
</dbReference>